<dbReference type="PANTHER" id="PTHR45700">
    <property type="entry name" value="UBIQUITIN-PROTEIN LIGASE E3C"/>
    <property type="match status" value="1"/>
</dbReference>
<dbReference type="OrthoDB" id="5981550at2759"/>
<evidence type="ECO:0000256" key="1">
    <source>
        <dbReference type="ARBA" id="ARBA00000885"/>
    </source>
</evidence>
<dbReference type="EC" id="2.3.2.26" evidence="2"/>
<evidence type="ECO:0000256" key="4">
    <source>
        <dbReference type="ARBA" id="ARBA00022786"/>
    </source>
</evidence>
<dbReference type="InterPro" id="IPR035983">
    <property type="entry name" value="Hect_E3_ubiquitin_ligase"/>
</dbReference>
<dbReference type="Proteomes" id="UP000799429">
    <property type="component" value="Unassembled WGS sequence"/>
</dbReference>
<evidence type="ECO:0000256" key="2">
    <source>
        <dbReference type="ARBA" id="ARBA00012485"/>
    </source>
</evidence>
<feature type="compositionally biased region" description="Basic and acidic residues" evidence="6">
    <location>
        <begin position="335"/>
        <end position="347"/>
    </location>
</feature>
<dbReference type="PROSITE" id="PS50237">
    <property type="entry name" value="HECT"/>
    <property type="match status" value="1"/>
</dbReference>
<dbReference type="Pfam" id="PF00632">
    <property type="entry name" value="HECT"/>
    <property type="match status" value="1"/>
</dbReference>
<dbReference type="SMART" id="SM00119">
    <property type="entry name" value="HECTc"/>
    <property type="match status" value="1"/>
</dbReference>
<evidence type="ECO:0000259" key="7">
    <source>
        <dbReference type="PROSITE" id="PS50237"/>
    </source>
</evidence>
<evidence type="ECO:0000313" key="9">
    <source>
        <dbReference type="Proteomes" id="UP000799429"/>
    </source>
</evidence>
<feature type="region of interest" description="Disordered" evidence="6">
    <location>
        <begin position="315"/>
        <end position="353"/>
    </location>
</feature>
<dbReference type="InterPro" id="IPR032353">
    <property type="entry name" value="AZUL"/>
</dbReference>
<dbReference type="InterPro" id="IPR000569">
    <property type="entry name" value="HECT_dom"/>
</dbReference>
<dbReference type="Gene3D" id="6.10.130.10">
    <property type="entry name" value="Ubiquitin-protein ligase E3A, N-terminal zinc-binding domain (AZUL)"/>
    <property type="match status" value="1"/>
</dbReference>
<dbReference type="CDD" id="cd00078">
    <property type="entry name" value="HECTc"/>
    <property type="match status" value="1"/>
</dbReference>
<feature type="domain" description="HECT" evidence="7">
    <location>
        <begin position="847"/>
        <end position="1200"/>
    </location>
</feature>
<proteinExistence type="predicted"/>
<comment type="caution">
    <text evidence="8">The sequence shown here is derived from an EMBL/GenBank/DDBJ whole genome shotgun (WGS) entry which is preliminary data.</text>
</comment>
<feature type="compositionally biased region" description="Polar residues" evidence="6">
    <location>
        <begin position="522"/>
        <end position="533"/>
    </location>
</feature>
<feature type="region of interest" description="Disordered" evidence="6">
    <location>
        <begin position="513"/>
        <end position="534"/>
    </location>
</feature>
<accession>A0A9P4VN65</accession>
<dbReference type="InterPro" id="IPR044611">
    <property type="entry name" value="E3A/B/C-like"/>
</dbReference>
<dbReference type="Pfam" id="PF16558">
    <property type="entry name" value="AZUL"/>
    <property type="match status" value="1"/>
</dbReference>
<organism evidence="8 9">
    <name type="scientific">Patellaria atrata CBS 101060</name>
    <dbReference type="NCBI Taxonomy" id="1346257"/>
    <lineage>
        <taxon>Eukaryota</taxon>
        <taxon>Fungi</taxon>
        <taxon>Dikarya</taxon>
        <taxon>Ascomycota</taxon>
        <taxon>Pezizomycotina</taxon>
        <taxon>Dothideomycetes</taxon>
        <taxon>Dothideomycetes incertae sedis</taxon>
        <taxon>Patellariales</taxon>
        <taxon>Patellariaceae</taxon>
        <taxon>Patellaria</taxon>
    </lineage>
</organism>
<dbReference type="Gene3D" id="3.30.2160.10">
    <property type="entry name" value="Hect, E3 ligase catalytic domain"/>
    <property type="match status" value="1"/>
</dbReference>
<dbReference type="GO" id="GO:0000209">
    <property type="term" value="P:protein polyubiquitination"/>
    <property type="evidence" value="ECO:0007669"/>
    <property type="project" value="InterPro"/>
</dbReference>
<dbReference type="FunFam" id="3.30.2410.10:FF:000003">
    <property type="entry name" value="probable E3 ubiquitin-protein ligase HERC4 isoform X1"/>
    <property type="match status" value="1"/>
</dbReference>
<dbReference type="InterPro" id="IPR042556">
    <property type="entry name" value="AZUL_sf"/>
</dbReference>
<feature type="active site" description="Glycyl thioester intermediate" evidence="5">
    <location>
        <position position="1168"/>
    </location>
</feature>
<dbReference type="EMBL" id="MU006099">
    <property type="protein sequence ID" value="KAF2837403.1"/>
    <property type="molecule type" value="Genomic_DNA"/>
</dbReference>
<dbReference type="Gene3D" id="3.90.1750.10">
    <property type="entry name" value="Hect, E3 ligase catalytic domains"/>
    <property type="match status" value="1"/>
</dbReference>
<dbReference type="AlphaFoldDB" id="A0A9P4VN65"/>
<dbReference type="SUPFAM" id="SSF56204">
    <property type="entry name" value="Hect, E3 ligase catalytic domain"/>
    <property type="match status" value="1"/>
</dbReference>
<evidence type="ECO:0000313" key="8">
    <source>
        <dbReference type="EMBL" id="KAF2837403.1"/>
    </source>
</evidence>
<keyword evidence="9" id="KW-1185">Reference proteome</keyword>
<reference evidence="8" key="1">
    <citation type="journal article" date="2020" name="Stud. Mycol.">
        <title>101 Dothideomycetes genomes: a test case for predicting lifestyles and emergence of pathogens.</title>
        <authorList>
            <person name="Haridas S."/>
            <person name="Albert R."/>
            <person name="Binder M."/>
            <person name="Bloem J."/>
            <person name="Labutti K."/>
            <person name="Salamov A."/>
            <person name="Andreopoulos B."/>
            <person name="Baker S."/>
            <person name="Barry K."/>
            <person name="Bills G."/>
            <person name="Bluhm B."/>
            <person name="Cannon C."/>
            <person name="Castanera R."/>
            <person name="Culley D."/>
            <person name="Daum C."/>
            <person name="Ezra D."/>
            <person name="Gonzalez J."/>
            <person name="Henrissat B."/>
            <person name="Kuo A."/>
            <person name="Liang C."/>
            <person name="Lipzen A."/>
            <person name="Lutzoni F."/>
            <person name="Magnuson J."/>
            <person name="Mondo S."/>
            <person name="Nolan M."/>
            <person name="Ohm R."/>
            <person name="Pangilinan J."/>
            <person name="Park H.-J."/>
            <person name="Ramirez L."/>
            <person name="Alfaro M."/>
            <person name="Sun H."/>
            <person name="Tritt A."/>
            <person name="Yoshinaga Y."/>
            <person name="Zwiers L.-H."/>
            <person name="Turgeon B."/>
            <person name="Goodwin S."/>
            <person name="Spatafora J."/>
            <person name="Crous P."/>
            <person name="Grigoriev I."/>
        </authorList>
    </citation>
    <scope>NUCLEOTIDE SEQUENCE</scope>
    <source>
        <strain evidence="8">CBS 101060</strain>
    </source>
</reference>
<evidence type="ECO:0000256" key="6">
    <source>
        <dbReference type="SAM" id="MobiDB-lite"/>
    </source>
</evidence>
<evidence type="ECO:0000256" key="3">
    <source>
        <dbReference type="ARBA" id="ARBA00022679"/>
    </source>
</evidence>
<comment type="catalytic activity">
    <reaction evidence="1">
        <text>S-ubiquitinyl-[E2 ubiquitin-conjugating enzyme]-L-cysteine + [acceptor protein]-L-lysine = [E2 ubiquitin-conjugating enzyme]-L-cysteine + N(6)-ubiquitinyl-[acceptor protein]-L-lysine.</text>
        <dbReference type="EC" id="2.3.2.26"/>
    </reaction>
</comment>
<keyword evidence="3" id="KW-0808">Transferase</keyword>
<evidence type="ECO:0000256" key="5">
    <source>
        <dbReference type="PROSITE-ProRule" id="PRU00104"/>
    </source>
</evidence>
<dbReference type="GO" id="GO:0061630">
    <property type="term" value="F:ubiquitin protein ligase activity"/>
    <property type="evidence" value="ECO:0007669"/>
    <property type="project" value="UniProtKB-EC"/>
</dbReference>
<name>A0A9P4VN65_9PEZI</name>
<protein>
    <recommendedName>
        <fullName evidence="2">HECT-type E3 ubiquitin transferase</fullName>
        <ecNumber evidence="2">2.3.2.26</ecNumber>
    </recommendedName>
</protein>
<keyword evidence="4 5" id="KW-0833">Ubl conjugation pathway</keyword>
<dbReference type="Gene3D" id="3.30.2410.10">
    <property type="entry name" value="Hect, E3 ligase catalytic domain"/>
    <property type="match status" value="1"/>
</dbReference>
<sequence>MDRRETPPQTDPAVILRTILGEKVSDCLVNAVVLETPDEKNLDQYHILRQAVFQHYVNKFFLQLRYGCEEKYCTTPTCFSCRKRMPNVPVRRPTILSSRSLAYYLASQNNPGSLLCPHAKPFVDHGNCVEQDGNDNKQRRPELSLVSLLVVGLRTARNFALMPGQTNKVNKHLPYLHFGLAPAFFPNMHRRGRVRVSDTPHSHSLSDQDQVQPLEISSTSVVQTRIDSKSLTQMLFNTSSLKRFQYVPPRFLLEQSQGVIEAISASSHLRLFDLGLSAINSEHAVTEGLLSSQFVLRSSYDEIFSLQDDNEDVSSGTAVHGNSVLGTSPLTGPLERSRPVSNLERRTSVQSQTETGAIANHRLSIKSLNLDATTSNSHQMILPALSTSHLTSDVMLHLRALRLSNSLSACYWEPRGMSLLGSQDLHPQSPQDAFVDRSLFHTLANPKILLQSFRGEIYSDPSLEVSAAVKILNPHNLVTAFSCWTNVNGSLIFDSLWQSLKVLFNPPPGLSLPKSKRSKSLHQGTSDPLSTGDSDMRVDDADAAHIAIICIYALTSLIRTLDLNQSVYIRQHRAMGLVFKDTDQDPSTLPFLNENLSMRDGLEYEPALRLADQLVRALAARKCFSEIAQTTGGKSADVTASTKQMSNVMSIIIHHFQFVEQYKNREFGFHLNLIPFFLDWLRAVILKHWDGKALVNRWSETGGAIEIMSNLYESREILYLTGGDFPSPFIDRHFDLTDIAADFMRPRSNPNYLHVLSFPFLSAPSTTVSIFRVFNHTTMLSHYQETKITQQSRLHPFTGVDFTDFESSYTTFLDERLKSATLRYLVLEVRRKHLLEDTFNQLMYREKRLLLRPLKVRIGTDQGEAGVDQGGVSQEFFRLAFAEAMNPENGMFTVDPETRMTWFQPASMQPLRYFELIGLLMSLAVYNGITIPLSFPLAFYSRLLGDHFRKLFTYVMEGWPSLARGLLELRHWSNGDVSDTFARTYDFSFDAFGQPVNIDMERFRPEGPLPWEDENFDAADWSQLSEDSVMVTNENRLQFIADYTEWLLERSIAPQYEAFTRGFFTCIDKTALSLFTPEKLRDLVEGHREIDVNGLMEVTQYEDGYSPTSPFIQMFWSVVLAYDQEQVKRLLEFVTASDRVPVNGIRSISFCIIRNGGDNERVPTSMTCFGKLLLPEYSSREKLEEKLKVALENSKGFGSM</sequence>
<gene>
    <name evidence="8" type="ORF">M501DRAFT_995322</name>
</gene>